<evidence type="ECO:0000259" key="8">
    <source>
        <dbReference type="PROSITE" id="PS50048"/>
    </source>
</evidence>
<feature type="compositionally biased region" description="Low complexity" evidence="7">
    <location>
        <begin position="364"/>
        <end position="379"/>
    </location>
</feature>
<keyword evidence="6" id="KW-0539">Nucleus</keyword>
<dbReference type="Pfam" id="PF00172">
    <property type="entry name" value="Zn_clus"/>
    <property type="match status" value="1"/>
</dbReference>
<evidence type="ECO:0000256" key="6">
    <source>
        <dbReference type="ARBA" id="ARBA00023242"/>
    </source>
</evidence>
<feature type="region of interest" description="Disordered" evidence="7">
    <location>
        <begin position="507"/>
        <end position="542"/>
    </location>
</feature>
<keyword evidence="2" id="KW-0479">Metal-binding</keyword>
<evidence type="ECO:0000256" key="5">
    <source>
        <dbReference type="ARBA" id="ARBA00023163"/>
    </source>
</evidence>
<dbReference type="CDD" id="cd12148">
    <property type="entry name" value="fungal_TF_MHR"/>
    <property type="match status" value="1"/>
</dbReference>
<feature type="compositionally biased region" description="Low complexity" evidence="7">
    <location>
        <begin position="25"/>
        <end position="46"/>
    </location>
</feature>
<dbReference type="PROSITE" id="PS00463">
    <property type="entry name" value="ZN2_CY6_FUNGAL_1"/>
    <property type="match status" value="1"/>
</dbReference>
<feature type="region of interest" description="Disordered" evidence="7">
    <location>
        <begin position="1061"/>
        <end position="1095"/>
    </location>
</feature>
<dbReference type="PANTHER" id="PTHR31845">
    <property type="entry name" value="FINGER DOMAIN PROTEIN, PUTATIVE-RELATED"/>
    <property type="match status" value="1"/>
</dbReference>
<keyword evidence="4 9" id="KW-0238">DNA-binding</keyword>
<dbReference type="GO" id="GO:0005634">
    <property type="term" value="C:nucleus"/>
    <property type="evidence" value="ECO:0007669"/>
    <property type="project" value="UniProtKB-SubCell"/>
</dbReference>
<feature type="region of interest" description="Disordered" evidence="7">
    <location>
        <begin position="346"/>
        <end position="402"/>
    </location>
</feature>
<feature type="domain" description="Zn(2)-C6 fungal-type" evidence="8">
    <location>
        <begin position="130"/>
        <end position="161"/>
    </location>
</feature>
<dbReference type="GO" id="GO:0000981">
    <property type="term" value="F:DNA-binding transcription factor activity, RNA polymerase II-specific"/>
    <property type="evidence" value="ECO:0007669"/>
    <property type="project" value="InterPro"/>
</dbReference>
<dbReference type="SMART" id="SM00906">
    <property type="entry name" value="Fungal_trans"/>
    <property type="match status" value="1"/>
</dbReference>
<keyword evidence="5" id="KW-0804">Transcription</keyword>
<evidence type="ECO:0000256" key="1">
    <source>
        <dbReference type="ARBA" id="ARBA00004123"/>
    </source>
</evidence>
<dbReference type="Pfam" id="PF04082">
    <property type="entry name" value="Fungal_trans"/>
    <property type="match status" value="1"/>
</dbReference>
<feature type="region of interest" description="Disordered" evidence="7">
    <location>
        <begin position="450"/>
        <end position="473"/>
    </location>
</feature>
<feature type="compositionally biased region" description="Low complexity" evidence="7">
    <location>
        <begin position="527"/>
        <end position="536"/>
    </location>
</feature>
<dbReference type="PANTHER" id="PTHR31845:SF19">
    <property type="entry name" value="TRANSCRIPTION FACTOR DOMAIN-CONTAINING PROTEIN"/>
    <property type="match status" value="1"/>
</dbReference>
<feature type="region of interest" description="Disordered" evidence="7">
    <location>
        <begin position="289"/>
        <end position="324"/>
    </location>
</feature>
<dbReference type="GO" id="GO:0008270">
    <property type="term" value="F:zinc ion binding"/>
    <property type="evidence" value="ECO:0007669"/>
    <property type="project" value="InterPro"/>
</dbReference>
<dbReference type="InterPro" id="IPR051089">
    <property type="entry name" value="prtT"/>
</dbReference>
<keyword evidence="3" id="KW-0805">Transcription regulation</keyword>
<accession>A0A0F7ST08</accession>
<sequence length="1199" mass="128748">MPITGSVNFGSPLRDQESFAEPPYLGQISSQQQQLQPQQHEQLPPSKKLKRQSSQTRMSPSPFDEASSDEGDEDDDGEGEEGEEESDVTGRSKPKVNKGKRNTDDNGSVEPVIGPDGKPLKVKATRGSRACTVCRKLKMRCFSENGPPCKRCAASGQECVFEESNRGKKSTKKHEAMAQSLRKMEQTLDTVLRSIHNPSGGLPSGMVTRTPSPINGTPPIPTGANPLLLLQQHHQHQAGTPQPATSLPSIQSMDYPEGSQGASIRYSGGLTNSAASQAVLDGILRTAPRDQLSNTPLPSTREIHPQSLPPSSLPAPLSLGMAPGGSNSGYPGTYTPYNRAPYPWYKPSSHSGPNQPSGGPQHLSGSTFPSSTSMSSSFTDGVNMHMIPPPRPHSPRLHSLPDNSLNPLGLLAEASLHNHRRQEQRALMHGAGLTNRSGLLIRNLVYSGGTSSNNRTSHSTSSSSSTVGGGGLGVGGEYSRGSIEGGLGLSANSSSVSAFDNAASGMTPAASLSKRSPSSDLASRPNGSLMASPLSSAGGGGGSGNALALASVLSGTSSRGIGNGGNSDVRSRAPSPIEIDTQVGGEENENGQKPDRSEQGASEEDEGVRVRKGKKIKIEEEKPTPIGVAASGYFKPGPMTMLPLRKIIIERSIRPEILDFLTTEEVVELFDIYFKNIHGHVPVLDNNFHTPSLVASRSPFLLTTICSIASRYYNNPEKPDLTKKLNACVRKLAFETPSLGHKSVEIVQAFLLLCSYGLPVERFEQDKTWLLLGMGIRIATDLNLQRKSVLSGKNTEEAMIRDREIVNRERTWLMCYILDRSLSAQMGKPYTIREDFIIRNSATWRVNNPFANPFDEGLLHYVHLQQILSRCLDHLYSGISTASGLRSDLDYPLFLASVEAQIFMWLDTWESTFSHTLAGVPEHMRHHLLAAASSGRFYFNYALLMVNSFGLQAALDKSPIDVGNFFTKVASAASNVITIAKDDMAATGRLRYAPDSNFIMLSYAILSLLKLLRPELTAYLDTPSRILNLANAAVEVLDEISVSPHHTPAMYSSLLRSLLSPNETRPPTRAPSPLAASNGLNKADGSATGNAESVSNGFTEAGMEWAVPSFAGEEFGEPVNSDLMNAFEGMDDSWTEADGVHMESVWPGNGAGLWDSMLMPGFGGSTEVHGHAPPFANGATGFITPALNSPTQDPPSSRH</sequence>
<comment type="subcellular location">
    <subcellularLocation>
        <location evidence="1">Nucleus</location>
    </subcellularLocation>
</comment>
<dbReference type="InterPro" id="IPR036864">
    <property type="entry name" value="Zn2-C6_fun-type_DNA-bd_sf"/>
</dbReference>
<feature type="compositionally biased region" description="Low complexity" evidence="7">
    <location>
        <begin position="450"/>
        <end position="466"/>
    </location>
</feature>
<evidence type="ECO:0000256" key="4">
    <source>
        <dbReference type="ARBA" id="ARBA00023125"/>
    </source>
</evidence>
<dbReference type="Gene3D" id="4.10.240.10">
    <property type="entry name" value="Zn(2)-C6 fungal-type DNA-binding domain"/>
    <property type="match status" value="1"/>
</dbReference>
<organism evidence="9">
    <name type="scientific">Phaffia rhodozyma</name>
    <name type="common">Yeast</name>
    <name type="synonym">Xanthophyllomyces dendrorhous</name>
    <dbReference type="NCBI Taxonomy" id="264483"/>
    <lineage>
        <taxon>Eukaryota</taxon>
        <taxon>Fungi</taxon>
        <taxon>Dikarya</taxon>
        <taxon>Basidiomycota</taxon>
        <taxon>Agaricomycotina</taxon>
        <taxon>Tremellomycetes</taxon>
        <taxon>Cystofilobasidiales</taxon>
        <taxon>Mrakiaceae</taxon>
        <taxon>Phaffia</taxon>
    </lineage>
</organism>
<protein>
    <submittedName>
        <fullName evidence="9">Zn(2)-C6 fungal-type DNA-binding domain</fullName>
    </submittedName>
</protein>
<dbReference type="EMBL" id="LN483157">
    <property type="protein sequence ID" value="CED83779.1"/>
    <property type="molecule type" value="Genomic_DNA"/>
</dbReference>
<dbReference type="GO" id="GO:0000976">
    <property type="term" value="F:transcription cis-regulatory region binding"/>
    <property type="evidence" value="ECO:0007669"/>
    <property type="project" value="TreeGrafter"/>
</dbReference>
<feature type="region of interest" description="Disordered" evidence="7">
    <location>
        <begin position="556"/>
        <end position="614"/>
    </location>
</feature>
<evidence type="ECO:0000256" key="2">
    <source>
        <dbReference type="ARBA" id="ARBA00022723"/>
    </source>
</evidence>
<proteinExistence type="predicted"/>
<feature type="region of interest" description="Disordered" evidence="7">
    <location>
        <begin position="1"/>
        <end position="126"/>
    </location>
</feature>
<dbReference type="SUPFAM" id="SSF57701">
    <property type="entry name" value="Zn2/Cys6 DNA-binding domain"/>
    <property type="match status" value="1"/>
</dbReference>
<name>A0A0F7ST08_PHARH</name>
<feature type="compositionally biased region" description="Polar residues" evidence="7">
    <location>
        <begin position="348"/>
        <end position="358"/>
    </location>
</feature>
<dbReference type="InterPro" id="IPR007219">
    <property type="entry name" value="XnlR_reg_dom"/>
</dbReference>
<dbReference type="CDD" id="cd00067">
    <property type="entry name" value="GAL4"/>
    <property type="match status" value="1"/>
</dbReference>
<evidence type="ECO:0000256" key="3">
    <source>
        <dbReference type="ARBA" id="ARBA00023015"/>
    </source>
</evidence>
<dbReference type="AlphaFoldDB" id="A0A0F7ST08"/>
<feature type="compositionally biased region" description="Polar residues" evidence="7">
    <location>
        <begin position="238"/>
        <end position="252"/>
    </location>
</feature>
<dbReference type="PROSITE" id="PS50048">
    <property type="entry name" value="ZN2_CY6_FUNGAL_2"/>
    <property type="match status" value="1"/>
</dbReference>
<evidence type="ECO:0000313" key="9">
    <source>
        <dbReference type="EMBL" id="CED83779.1"/>
    </source>
</evidence>
<feature type="compositionally biased region" description="Acidic residues" evidence="7">
    <location>
        <begin position="66"/>
        <end position="87"/>
    </location>
</feature>
<feature type="region of interest" description="Disordered" evidence="7">
    <location>
        <begin position="233"/>
        <end position="266"/>
    </location>
</feature>
<dbReference type="SMART" id="SM00066">
    <property type="entry name" value="GAL4"/>
    <property type="match status" value="1"/>
</dbReference>
<evidence type="ECO:0000256" key="7">
    <source>
        <dbReference type="SAM" id="MobiDB-lite"/>
    </source>
</evidence>
<reference evidence="9" key="1">
    <citation type="submission" date="2014-08" db="EMBL/GenBank/DDBJ databases">
        <authorList>
            <person name="Sharma Rahul"/>
            <person name="Thines Marco"/>
        </authorList>
    </citation>
    <scope>NUCLEOTIDE SEQUENCE</scope>
</reference>
<dbReference type="GO" id="GO:0006351">
    <property type="term" value="P:DNA-templated transcription"/>
    <property type="evidence" value="ECO:0007669"/>
    <property type="project" value="InterPro"/>
</dbReference>
<dbReference type="InterPro" id="IPR001138">
    <property type="entry name" value="Zn2Cys6_DnaBD"/>
</dbReference>